<sequence>MPESWRRLGAEAAGCTDFWVSTGGTVSPLHYDGTHTFLAQVKGRKRMLLWPAEAIGAFSPYPLGHPLYRRSRVDIQVPEWATEEEHLAEQRRQFPAFFAQAADEAEEALLGPGDAVFFPAFWFHHTESLDLSFSVGFRYFSVRAA</sequence>
<dbReference type="PANTHER" id="PTHR12461">
    <property type="entry name" value="HYPOXIA-INDUCIBLE FACTOR 1 ALPHA INHIBITOR-RELATED"/>
    <property type="match status" value="1"/>
</dbReference>
<dbReference type="EMBL" id="HBEZ01004968">
    <property type="protein sequence ID" value="CAD8625100.1"/>
    <property type="molecule type" value="Transcribed_RNA"/>
</dbReference>
<organism evidence="2">
    <name type="scientific">Cryptomonas curvata</name>
    <dbReference type="NCBI Taxonomy" id="233186"/>
    <lineage>
        <taxon>Eukaryota</taxon>
        <taxon>Cryptophyceae</taxon>
        <taxon>Cryptomonadales</taxon>
        <taxon>Cryptomonadaceae</taxon>
        <taxon>Cryptomonas</taxon>
    </lineage>
</organism>
<dbReference type="Pfam" id="PF13621">
    <property type="entry name" value="Cupin_8"/>
    <property type="match status" value="1"/>
</dbReference>
<evidence type="ECO:0000313" key="2">
    <source>
        <dbReference type="EMBL" id="CAD8625100.1"/>
    </source>
</evidence>
<proteinExistence type="predicted"/>
<dbReference type="InterPro" id="IPR003347">
    <property type="entry name" value="JmjC_dom"/>
</dbReference>
<dbReference type="InterPro" id="IPR041667">
    <property type="entry name" value="Cupin_8"/>
</dbReference>
<dbReference type="Gene3D" id="2.60.120.10">
    <property type="entry name" value="Jelly Rolls"/>
    <property type="match status" value="1"/>
</dbReference>
<dbReference type="PANTHER" id="PTHR12461:SF105">
    <property type="entry name" value="HYPOXIA-INDUCIBLE FACTOR 1-ALPHA INHIBITOR"/>
    <property type="match status" value="1"/>
</dbReference>
<reference evidence="2" key="1">
    <citation type="submission" date="2021-01" db="EMBL/GenBank/DDBJ databases">
        <authorList>
            <person name="Corre E."/>
            <person name="Pelletier E."/>
            <person name="Niang G."/>
            <person name="Scheremetjew M."/>
            <person name="Finn R."/>
            <person name="Kale V."/>
            <person name="Holt S."/>
            <person name="Cochrane G."/>
            <person name="Meng A."/>
            <person name="Brown T."/>
            <person name="Cohen L."/>
        </authorList>
    </citation>
    <scope>NUCLEOTIDE SEQUENCE</scope>
    <source>
        <strain evidence="2">CCAP979/52</strain>
    </source>
</reference>
<gene>
    <name evidence="2" type="ORF">CCUR1050_LOCUS2777</name>
</gene>
<evidence type="ECO:0000259" key="1">
    <source>
        <dbReference type="PROSITE" id="PS51184"/>
    </source>
</evidence>
<dbReference type="SUPFAM" id="SSF51197">
    <property type="entry name" value="Clavaminate synthase-like"/>
    <property type="match status" value="1"/>
</dbReference>
<protein>
    <recommendedName>
        <fullName evidence="1">JmjC domain-containing protein</fullName>
    </recommendedName>
</protein>
<dbReference type="PROSITE" id="PS51184">
    <property type="entry name" value="JMJC"/>
    <property type="match status" value="1"/>
</dbReference>
<name>A0A7S0LX10_9CRYP</name>
<accession>A0A7S0LX10</accession>
<dbReference type="AlphaFoldDB" id="A0A7S0LX10"/>
<dbReference type="InterPro" id="IPR014710">
    <property type="entry name" value="RmlC-like_jellyroll"/>
</dbReference>
<feature type="domain" description="JmjC" evidence="1">
    <location>
        <begin position="1"/>
        <end position="145"/>
    </location>
</feature>